<keyword evidence="2" id="KW-1185">Reference proteome</keyword>
<dbReference type="AlphaFoldDB" id="A0A1E7EZM3"/>
<sequence length="157" mass="18287">MASSRWIQARNEYCVVAWGTMVDWLAYLFPNQGLSKRTGHFQHKGIELQLTMQIIPVGAVINFVEFEVLLKLTLLVKETNDRIFPKTLPKLPVDHESSLDILTNNSRREYPIKTNIAVIETSVSLYFMNYEHNLIDLIWQTHAVLCYAMHSKLEFEF</sequence>
<evidence type="ECO:0000313" key="2">
    <source>
        <dbReference type="Proteomes" id="UP000095751"/>
    </source>
</evidence>
<protein>
    <submittedName>
        <fullName evidence="1">Uncharacterized protein</fullName>
    </submittedName>
</protein>
<dbReference type="InParanoid" id="A0A1E7EZM3"/>
<dbReference type="KEGG" id="fcy:FRACYDRAFT_246397"/>
<organism evidence="1 2">
    <name type="scientific">Fragilariopsis cylindrus CCMP1102</name>
    <dbReference type="NCBI Taxonomy" id="635003"/>
    <lineage>
        <taxon>Eukaryota</taxon>
        <taxon>Sar</taxon>
        <taxon>Stramenopiles</taxon>
        <taxon>Ochrophyta</taxon>
        <taxon>Bacillariophyta</taxon>
        <taxon>Bacillariophyceae</taxon>
        <taxon>Bacillariophycidae</taxon>
        <taxon>Bacillariales</taxon>
        <taxon>Bacillariaceae</taxon>
        <taxon>Fragilariopsis</taxon>
    </lineage>
</organism>
<reference evidence="1 2" key="1">
    <citation type="submission" date="2016-09" db="EMBL/GenBank/DDBJ databases">
        <title>Extensive genetic diversity and differential bi-allelic expression allows diatom success in the polar Southern Ocean.</title>
        <authorList>
            <consortium name="DOE Joint Genome Institute"/>
            <person name="Mock T."/>
            <person name="Otillar R.P."/>
            <person name="Strauss J."/>
            <person name="Dupont C."/>
            <person name="Frickenhaus S."/>
            <person name="Maumus F."/>
            <person name="Mcmullan M."/>
            <person name="Sanges R."/>
            <person name="Schmutz J."/>
            <person name="Toseland A."/>
            <person name="Valas R."/>
            <person name="Veluchamy A."/>
            <person name="Ward B.J."/>
            <person name="Allen A."/>
            <person name="Barry K."/>
            <person name="Falciatore A."/>
            <person name="Ferrante M."/>
            <person name="Fortunato A.E."/>
            <person name="Gloeckner G."/>
            <person name="Gruber A."/>
            <person name="Hipkin R."/>
            <person name="Janech M."/>
            <person name="Kroth P."/>
            <person name="Leese F."/>
            <person name="Lindquist E."/>
            <person name="Lyon B.R."/>
            <person name="Martin J."/>
            <person name="Mayer C."/>
            <person name="Parker M."/>
            <person name="Quesneville H."/>
            <person name="Raymond J."/>
            <person name="Uhlig C."/>
            <person name="Valentin K.U."/>
            <person name="Worden A.Z."/>
            <person name="Armbrust E.V."/>
            <person name="Bowler C."/>
            <person name="Green B."/>
            <person name="Moulton V."/>
            <person name="Van Oosterhout C."/>
            <person name="Grigoriev I."/>
        </authorList>
    </citation>
    <scope>NUCLEOTIDE SEQUENCE [LARGE SCALE GENOMIC DNA]</scope>
    <source>
        <strain evidence="1 2">CCMP1102</strain>
    </source>
</reference>
<dbReference type="Proteomes" id="UP000095751">
    <property type="component" value="Unassembled WGS sequence"/>
</dbReference>
<accession>A0A1E7EZM3</accession>
<name>A0A1E7EZM3_9STRA</name>
<evidence type="ECO:0000313" key="1">
    <source>
        <dbReference type="EMBL" id="OEU11284.1"/>
    </source>
</evidence>
<gene>
    <name evidence="1" type="ORF">FRACYDRAFT_246397</name>
</gene>
<dbReference type="EMBL" id="KV784369">
    <property type="protein sequence ID" value="OEU11284.1"/>
    <property type="molecule type" value="Genomic_DNA"/>
</dbReference>
<proteinExistence type="predicted"/>